<reference evidence="2 3" key="1">
    <citation type="journal article" date="2023" name="Proc. Natl. Acad. Sci. U.S.A.">
        <title>A global phylogenomic analysis of the shiitake genus Lentinula.</title>
        <authorList>
            <person name="Sierra-Patev S."/>
            <person name="Min B."/>
            <person name="Naranjo-Ortiz M."/>
            <person name="Looney B."/>
            <person name="Konkel Z."/>
            <person name="Slot J.C."/>
            <person name="Sakamoto Y."/>
            <person name="Steenwyk J.L."/>
            <person name="Rokas A."/>
            <person name="Carro J."/>
            <person name="Camarero S."/>
            <person name="Ferreira P."/>
            <person name="Molpeceres G."/>
            <person name="Ruiz-Duenas F.J."/>
            <person name="Serrano A."/>
            <person name="Henrissat B."/>
            <person name="Drula E."/>
            <person name="Hughes K.W."/>
            <person name="Mata J.L."/>
            <person name="Ishikawa N.K."/>
            <person name="Vargas-Isla R."/>
            <person name="Ushijima S."/>
            <person name="Smith C.A."/>
            <person name="Donoghue J."/>
            <person name="Ahrendt S."/>
            <person name="Andreopoulos W."/>
            <person name="He G."/>
            <person name="LaButti K."/>
            <person name="Lipzen A."/>
            <person name="Ng V."/>
            <person name="Riley R."/>
            <person name="Sandor L."/>
            <person name="Barry K."/>
            <person name="Martinez A.T."/>
            <person name="Xiao Y."/>
            <person name="Gibbons J.G."/>
            <person name="Terashima K."/>
            <person name="Grigoriev I.V."/>
            <person name="Hibbett D."/>
        </authorList>
    </citation>
    <scope>NUCLEOTIDE SEQUENCE [LARGE SCALE GENOMIC DNA]</scope>
    <source>
        <strain evidence="2 3">TFB7810</strain>
    </source>
</reference>
<protein>
    <submittedName>
        <fullName evidence="2">Uncharacterized protein</fullName>
    </submittedName>
</protein>
<evidence type="ECO:0000313" key="3">
    <source>
        <dbReference type="Proteomes" id="UP001142393"/>
    </source>
</evidence>
<dbReference type="EMBL" id="JANVFU010000001">
    <property type="protein sequence ID" value="KAJ3750377.1"/>
    <property type="molecule type" value="Genomic_DNA"/>
</dbReference>
<comment type="caution">
    <text evidence="2">The sequence shown here is derived from an EMBL/GenBank/DDBJ whole genome shotgun (WGS) entry which is preliminary data.</text>
</comment>
<keyword evidence="3" id="KW-1185">Reference proteome</keyword>
<dbReference type="Proteomes" id="UP001142393">
    <property type="component" value="Unassembled WGS sequence"/>
</dbReference>
<gene>
    <name evidence="2" type="ORF">DFH05DRAFT_1467036</name>
</gene>
<evidence type="ECO:0000256" key="1">
    <source>
        <dbReference type="SAM" id="SignalP"/>
    </source>
</evidence>
<name>A0A9W8PAQ3_9AGAR</name>
<proteinExistence type="predicted"/>
<feature type="chain" id="PRO_5040746296" evidence="1">
    <location>
        <begin position="21"/>
        <end position="160"/>
    </location>
</feature>
<accession>A0A9W8PAQ3</accession>
<evidence type="ECO:0000313" key="2">
    <source>
        <dbReference type="EMBL" id="KAJ3750377.1"/>
    </source>
</evidence>
<sequence length="160" mass="17617">MTSLCSFGFFFILLARHCLLLFSFRTLEILGGTQCGCNLDMPCFPVTNELSGDSEVALFMRIAFLRWQSCAYPTCVTDKFWDKVDQSLTKTRTDCKTPAELQAVFEAILAQDKAKFGEPDLITHPAVALRDVDQWLLSVNGVAGAAADLTSVSTATSRSF</sequence>
<keyword evidence="1" id="KW-0732">Signal</keyword>
<organism evidence="2 3">
    <name type="scientific">Lentinula detonsa</name>
    <dbReference type="NCBI Taxonomy" id="2804962"/>
    <lineage>
        <taxon>Eukaryota</taxon>
        <taxon>Fungi</taxon>
        <taxon>Dikarya</taxon>
        <taxon>Basidiomycota</taxon>
        <taxon>Agaricomycotina</taxon>
        <taxon>Agaricomycetes</taxon>
        <taxon>Agaricomycetidae</taxon>
        <taxon>Agaricales</taxon>
        <taxon>Marasmiineae</taxon>
        <taxon>Omphalotaceae</taxon>
        <taxon>Lentinula</taxon>
    </lineage>
</organism>
<dbReference type="AlphaFoldDB" id="A0A9W8PAQ3"/>
<feature type="signal peptide" evidence="1">
    <location>
        <begin position="1"/>
        <end position="20"/>
    </location>
</feature>